<proteinExistence type="predicted"/>
<dbReference type="PANTHER" id="PTHR34665">
    <property type="entry name" value="DUF3741 DOMAIN-CONTAINING PROTEIN"/>
    <property type="match status" value="1"/>
</dbReference>
<reference evidence="3" key="1">
    <citation type="journal article" date="2018" name="Gigascience">
        <title>Genome assembly of the Pink Ipe (Handroanthus impetiginosus, Bignoniaceae), a highly valued, ecologically keystone Neotropical timber forest tree.</title>
        <authorList>
            <person name="Silva-Junior O.B."/>
            <person name="Grattapaglia D."/>
            <person name="Novaes E."/>
            <person name="Collevatti R.G."/>
        </authorList>
    </citation>
    <scope>NUCLEOTIDE SEQUENCE [LARGE SCALE GENOMIC DNA]</scope>
    <source>
        <strain evidence="3">cv. UFG-1</strain>
    </source>
</reference>
<evidence type="ECO:0000313" key="3">
    <source>
        <dbReference type="Proteomes" id="UP000231279"/>
    </source>
</evidence>
<evidence type="ECO:0000256" key="1">
    <source>
        <dbReference type="SAM" id="MobiDB-lite"/>
    </source>
</evidence>
<organism evidence="2 3">
    <name type="scientific">Handroanthus impetiginosus</name>
    <dbReference type="NCBI Taxonomy" id="429701"/>
    <lineage>
        <taxon>Eukaryota</taxon>
        <taxon>Viridiplantae</taxon>
        <taxon>Streptophyta</taxon>
        <taxon>Embryophyta</taxon>
        <taxon>Tracheophyta</taxon>
        <taxon>Spermatophyta</taxon>
        <taxon>Magnoliopsida</taxon>
        <taxon>eudicotyledons</taxon>
        <taxon>Gunneridae</taxon>
        <taxon>Pentapetalae</taxon>
        <taxon>asterids</taxon>
        <taxon>lamiids</taxon>
        <taxon>Lamiales</taxon>
        <taxon>Bignoniaceae</taxon>
        <taxon>Crescentiina</taxon>
        <taxon>Tabebuia alliance</taxon>
        <taxon>Handroanthus</taxon>
    </lineage>
</organism>
<accession>A0A2G9I9D9</accession>
<feature type="compositionally biased region" description="Polar residues" evidence="1">
    <location>
        <begin position="1"/>
        <end position="19"/>
    </location>
</feature>
<dbReference type="EMBL" id="NKXS01000102">
    <property type="protein sequence ID" value="PIN26372.1"/>
    <property type="molecule type" value="Genomic_DNA"/>
</dbReference>
<dbReference type="PANTHER" id="PTHR34665:SF1">
    <property type="entry name" value="OS02G0595200 PROTEIN"/>
    <property type="match status" value="1"/>
</dbReference>
<keyword evidence="3" id="KW-1185">Reference proteome</keyword>
<evidence type="ECO:0000313" key="2">
    <source>
        <dbReference type="EMBL" id="PIN26372.1"/>
    </source>
</evidence>
<sequence>MAHKQQLQQKETMKNKNPNQEQEQEQEDLEILKAVAQAWHGHSSSSKATKTTSEFDAHRRHFKGKPTRFKIEAMKMKEKCGKSWDFGQSLWDSYEILSVSKKLERGLMMDNPFSGLNDTQFSAFLSFLSNSLNKFYHSSSSKSLHSLCLINNLIQVLSVCDDVNSVLRKPKLFVVCFSYQL</sequence>
<gene>
    <name evidence="2" type="ORF">CDL12_00884</name>
</gene>
<dbReference type="Proteomes" id="UP000231279">
    <property type="component" value="Unassembled WGS sequence"/>
</dbReference>
<comment type="caution">
    <text evidence="2">The sequence shown here is derived from an EMBL/GenBank/DDBJ whole genome shotgun (WGS) entry which is preliminary data.</text>
</comment>
<dbReference type="AlphaFoldDB" id="A0A2G9I9D9"/>
<feature type="region of interest" description="Disordered" evidence="1">
    <location>
        <begin position="1"/>
        <end position="28"/>
    </location>
</feature>
<dbReference type="OrthoDB" id="1921290at2759"/>
<dbReference type="STRING" id="429701.A0A2G9I9D9"/>
<name>A0A2G9I9D9_9LAMI</name>
<protein>
    <submittedName>
        <fullName evidence="2">Uncharacterized protein</fullName>
    </submittedName>
</protein>